<dbReference type="Proteomes" id="UP000626109">
    <property type="component" value="Unassembled WGS sequence"/>
</dbReference>
<feature type="region of interest" description="Disordered" evidence="1">
    <location>
        <begin position="616"/>
        <end position="640"/>
    </location>
</feature>
<organism evidence="2 3">
    <name type="scientific">Polarella glacialis</name>
    <name type="common">Dinoflagellate</name>
    <dbReference type="NCBI Taxonomy" id="89957"/>
    <lineage>
        <taxon>Eukaryota</taxon>
        <taxon>Sar</taxon>
        <taxon>Alveolata</taxon>
        <taxon>Dinophyceae</taxon>
        <taxon>Suessiales</taxon>
        <taxon>Suessiaceae</taxon>
        <taxon>Polarella</taxon>
    </lineage>
</organism>
<proteinExistence type="predicted"/>
<evidence type="ECO:0000256" key="1">
    <source>
        <dbReference type="SAM" id="MobiDB-lite"/>
    </source>
</evidence>
<name>A0A813KMJ5_POLGL</name>
<gene>
    <name evidence="2" type="ORF">PGLA2088_LOCUS35108</name>
</gene>
<evidence type="ECO:0000313" key="3">
    <source>
        <dbReference type="Proteomes" id="UP000626109"/>
    </source>
</evidence>
<feature type="non-terminal residue" evidence="2">
    <location>
        <position position="802"/>
    </location>
</feature>
<dbReference type="EMBL" id="CAJNNW010031747">
    <property type="protein sequence ID" value="CAE8708808.1"/>
    <property type="molecule type" value="Genomic_DNA"/>
</dbReference>
<reference evidence="2" key="1">
    <citation type="submission" date="2021-02" db="EMBL/GenBank/DDBJ databases">
        <authorList>
            <person name="Dougan E. K."/>
            <person name="Rhodes N."/>
            <person name="Thang M."/>
            <person name="Chan C."/>
        </authorList>
    </citation>
    <scope>NUCLEOTIDE SEQUENCE</scope>
</reference>
<sequence length="802" mass="86217">MSITFCEAVAFAQALHELRVAALLFFADGGHSGSISLAAGSTAAAASKPLESVYQEEGEGGAAVASLAHLALRFGHHDTAKALAARVGQSQPGAAAMRPAEFQVPSAHHERHVEGGSLIGPWRRHDDGRGSRLRGKWIPKERRGRGSWDEELAVWGSGNWEEEPEHGAGETCEEEPDLDGAAVVSWRGDFEVVWTEDWDLPLQAARARVDTPAMQTALEVATSGQFDAVYGDLSQDVLFRLLDAAIIFGKPQAAEMLASRCDKRPVRMFAFKELAIDNATDRTAVRLLLPDVVESLVRSGADLNRFIYRGGCTLAELVIANGLVQIAKSMHGYQPWPCMWEEASDLFGHPFLVLDANGTVSMRTAALDAAQHANARLHHNRVCFYTSEYDAHDHDMDFFDEVCVSLLATAIVLGDSAAAVQLALLGGTLKEHDILPSLELRKEREIERDPYNQQFKFAPHSLRLAAAEAALTAVLRHEFEAVWKHARACLLQLASRALVSECCNKTGSFPRDLMQLILAFATERPPILDSLLACLLPGLGDRWYTSCSAQSSPVMPAQLQVTASDSAVDSVPVIEEVEWPDAPSDEEPAAVPPAEAELTAAELWASSVERQIASDGVSSFGPGSAASSSHSGELEQDEDLLEQSQRHALLHYNHWYPELKAAVFESAPAKAAVAAGIDVQPTWARGALVLVPGLGPELEVPGVQLLRMGHVVVAEGDEAALNAALELLPFRVKKLKLSGRCVVPDVDSLFGVSSSEGAGTDGGSCSGKSLSSTSKVEGITARLGGLGIEVRRTFIHIPQPPL</sequence>
<evidence type="ECO:0000313" key="2">
    <source>
        <dbReference type="EMBL" id="CAE8708808.1"/>
    </source>
</evidence>
<feature type="compositionally biased region" description="Low complexity" evidence="1">
    <location>
        <begin position="616"/>
        <end position="631"/>
    </location>
</feature>
<comment type="caution">
    <text evidence="2">The sequence shown here is derived from an EMBL/GenBank/DDBJ whole genome shotgun (WGS) entry which is preliminary data.</text>
</comment>
<dbReference type="AlphaFoldDB" id="A0A813KMJ5"/>
<accession>A0A813KMJ5</accession>
<protein>
    <submittedName>
        <fullName evidence="2">Uncharacterized protein</fullName>
    </submittedName>
</protein>